<organism evidence="1 2">
    <name type="scientific">Gongylonema pulchrum</name>
    <dbReference type="NCBI Taxonomy" id="637853"/>
    <lineage>
        <taxon>Eukaryota</taxon>
        <taxon>Metazoa</taxon>
        <taxon>Ecdysozoa</taxon>
        <taxon>Nematoda</taxon>
        <taxon>Chromadorea</taxon>
        <taxon>Rhabditida</taxon>
        <taxon>Spirurina</taxon>
        <taxon>Spiruromorpha</taxon>
        <taxon>Spiruroidea</taxon>
        <taxon>Gongylonematidae</taxon>
        <taxon>Gongylonema</taxon>
    </lineage>
</organism>
<dbReference type="AlphaFoldDB" id="A0A3P6RG80"/>
<keyword evidence="2" id="KW-1185">Reference proteome</keyword>
<sequence>MEIARPSVQMAFSCVDSQLSTSTASVRTISDHASYMVAVINRIVDGEEEAIEGLKEVGACHAKLREHFFITGDDFEILGQLLAETFLKLEGIRQSKEAGQRTIEPRAQKKLWRLLIASVIDHLRAGFEAEWRIQQRHRMSPRASIPSASELFKMRDERLDTSSNRLKGSPIRTVHPKLRYHLLP</sequence>
<evidence type="ECO:0000313" key="1">
    <source>
        <dbReference type="EMBL" id="VDK54953.1"/>
    </source>
</evidence>
<dbReference type="EMBL" id="UYRT01015382">
    <property type="protein sequence ID" value="VDK54953.1"/>
    <property type="molecule type" value="Genomic_DNA"/>
</dbReference>
<dbReference type="OrthoDB" id="5859312at2759"/>
<protein>
    <recommendedName>
        <fullName evidence="3">GLOBIN domain-containing protein</fullName>
    </recommendedName>
</protein>
<dbReference type="InterPro" id="IPR012292">
    <property type="entry name" value="Globin/Proto"/>
</dbReference>
<evidence type="ECO:0000313" key="2">
    <source>
        <dbReference type="Proteomes" id="UP000271098"/>
    </source>
</evidence>
<dbReference type="GO" id="GO:0020037">
    <property type="term" value="F:heme binding"/>
    <property type="evidence" value="ECO:0007669"/>
    <property type="project" value="InterPro"/>
</dbReference>
<gene>
    <name evidence="1" type="ORF">GPUH_LOCUS6500</name>
</gene>
<accession>A0A3P6RG80</accession>
<name>A0A3P6RG80_9BILA</name>
<dbReference type="Proteomes" id="UP000271098">
    <property type="component" value="Unassembled WGS sequence"/>
</dbReference>
<evidence type="ECO:0008006" key="3">
    <source>
        <dbReference type="Google" id="ProtNLM"/>
    </source>
</evidence>
<dbReference type="Gene3D" id="1.10.490.10">
    <property type="entry name" value="Globins"/>
    <property type="match status" value="1"/>
</dbReference>
<proteinExistence type="predicted"/>
<reference evidence="1 2" key="1">
    <citation type="submission" date="2018-11" db="EMBL/GenBank/DDBJ databases">
        <authorList>
            <consortium name="Pathogen Informatics"/>
        </authorList>
    </citation>
    <scope>NUCLEOTIDE SEQUENCE [LARGE SCALE GENOMIC DNA]</scope>
</reference>
<dbReference type="GO" id="GO:0019825">
    <property type="term" value="F:oxygen binding"/>
    <property type="evidence" value="ECO:0007669"/>
    <property type="project" value="InterPro"/>
</dbReference>